<comment type="similarity">
    <text evidence="1 5 6">Belongs to the peptidase S8 family.</text>
</comment>
<dbReference type="EMBL" id="AUBJ02000001">
    <property type="protein sequence ID" value="MCP2334199.1"/>
    <property type="molecule type" value="Genomic_DNA"/>
</dbReference>
<proteinExistence type="inferred from homology"/>
<evidence type="ECO:0000256" key="2">
    <source>
        <dbReference type="ARBA" id="ARBA00022670"/>
    </source>
</evidence>
<dbReference type="PROSITE" id="PS00137">
    <property type="entry name" value="SUBTILASE_HIS"/>
    <property type="match status" value="1"/>
</dbReference>
<dbReference type="Proteomes" id="UP000791080">
    <property type="component" value="Unassembled WGS sequence"/>
</dbReference>
<keyword evidence="4 5" id="KW-0720">Serine protease</keyword>
<name>A0ABT1JPV0_ACTCY</name>
<dbReference type="InterPro" id="IPR023827">
    <property type="entry name" value="Peptidase_S8_Asp-AS"/>
</dbReference>
<evidence type="ECO:0000256" key="4">
    <source>
        <dbReference type="ARBA" id="ARBA00022825"/>
    </source>
</evidence>
<feature type="compositionally biased region" description="Low complexity" evidence="7">
    <location>
        <begin position="122"/>
        <end position="140"/>
    </location>
</feature>
<dbReference type="Pfam" id="PF00082">
    <property type="entry name" value="Peptidase_S8"/>
    <property type="match status" value="1"/>
</dbReference>
<keyword evidence="10" id="KW-1185">Reference proteome</keyword>
<feature type="active site" description="Charge relay system" evidence="5">
    <location>
        <position position="170"/>
    </location>
</feature>
<dbReference type="PANTHER" id="PTHR43806">
    <property type="entry name" value="PEPTIDASE S8"/>
    <property type="match status" value="1"/>
</dbReference>
<feature type="region of interest" description="Disordered" evidence="7">
    <location>
        <begin position="110"/>
        <end position="141"/>
    </location>
</feature>
<keyword evidence="2 5" id="KW-0645">Protease</keyword>
<protein>
    <submittedName>
        <fullName evidence="9">Subtilase family protein</fullName>
    </submittedName>
</protein>
<dbReference type="PROSITE" id="PS51257">
    <property type="entry name" value="PROKAR_LIPOPROTEIN"/>
    <property type="match status" value="1"/>
</dbReference>
<sequence length="482" mass="48781">MPLPCRTQLVSMSVALAVGCCVVDPASSEAASPGHRGERPGLCAEGSDAERYLVVFPEGLDRRSAEERITEACGTTVAHYHQIGVAVVTAHDPTFDDRLVGGRAVSAQRSRTALDRGGETRLTSTGATLPAPAASSPPAGDLEWNLRQVGADEARRVGTGPEEVVVGVLDSGVDPAHPALTGSVDVFRSAGCLTGRPDRARDAWTPSTSPHGTHVAGIIAATGADGGPAGVAPGVRIASVKVVDDDGYIYPEYAVCGLMWAATNGMDITNNSYLVDPWPLLCAGDPGHRVAGEAVRRAVRFAEDHGVLTVAAVGNDAVDLSAPFRGVEARGGGGARCSALPAEVRGVLTVGSVGPAGVKARASSYGYGVVDVVAPGGDRWQSGVPGGGCVSSTVPGGRDELCGTSMAAPHASGVAALLASHRPDLTPPQLRGLVRGQANPIGCPEAYDLDGDGVPDGVCTGSPYYNSFHGAGLVNALAAVGG</sequence>
<evidence type="ECO:0000256" key="7">
    <source>
        <dbReference type="SAM" id="MobiDB-lite"/>
    </source>
</evidence>
<evidence type="ECO:0000313" key="9">
    <source>
        <dbReference type="EMBL" id="MCP2334199.1"/>
    </source>
</evidence>
<feature type="active site" description="Charge relay system" evidence="5">
    <location>
        <position position="405"/>
    </location>
</feature>
<evidence type="ECO:0000256" key="3">
    <source>
        <dbReference type="ARBA" id="ARBA00022801"/>
    </source>
</evidence>
<dbReference type="InterPro" id="IPR036852">
    <property type="entry name" value="Peptidase_S8/S53_dom_sf"/>
</dbReference>
<feature type="domain" description="Peptidase S8/S53" evidence="8">
    <location>
        <begin position="163"/>
        <end position="438"/>
    </location>
</feature>
<gene>
    <name evidence="9" type="ORF">G443_004469</name>
</gene>
<organism evidence="9 10">
    <name type="scientific">Actinoalloteichus caeruleus DSM 43889</name>
    <dbReference type="NCBI Taxonomy" id="1120930"/>
    <lineage>
        <taxon>Bacteria</taxon>
        <taxon>Bacillati</taxon>
        <taxon>Actinomycetota</taxon>
        <taxon>Actinomycetes</taxon>
        <taxon>Pseudonocardiales</taxon>
        <taxon>Pseudonocardiaceae</taxon>
        <taxon>Actinoalloteichus</taxon>
        <taxon>Actinoalloteichus cyanogriseus</taxon>
    </lineage>
</organism>
<dbReference type="RefSeq" id="WP_245588761.1">
    <property type="nucleotide sequence ID" value="NZ_AUBJ02000001.1"/>
</dbReference>
<accession>A0ABT1JPV0</accession>
<evidence type="ECO:0000313" key="10">
    <source>
        <dbReference type="Proteomes" id="UP000791080"/>
    </source>
</evidence>
<dbReference type="PROSITE" id="PS51892">
    <property type="entry name" value="SUBTILASE"/>
    <property type="match status" value="1"/>
</dbReference>
<reference evidence="9 10" key="2">
    <citation type="submission" date="2022-06" db="EMBL/GenBank/DDBJ databases">
        <title>Genomic Encyclopedia of Type Strains, Phase I: the one thousand microbial genomes (KMG-I) project.</title>
        <authorList>
            <person name="Kyrpides N."/>
        </authorList>
    </citation>
    <scope>NUCLEOTIDE SEQUENCE [LARGE SCALE GENOMIC DNA]</scope>
    <source>
        <strain evidence="9 10">DSM 43889</strain>
    </source>
</reference>
<comment type="caution">
    <text evidence="9">The sequence shown here is derived from an EMBL/GenBank/DDBJ whole genome shotgun (WGS) entry which is preliminary data.</text>
</comment>
<evidence type="ECO:0000256" key="6">
    <source>
        <dbReference type="RuleBase" id="RU003355"/>
    </source>
</evidence>
<dbReference type="Gene3D" id="3.40.50.200">
    <property type="entry name" value="Peptidase S8/S53 domain"/>
    <property type="match status" value="1"/>
</dbReference>
<dbReference type="InterPro" id="IPR022398">
    <property type="entry name" value="Peptidase_S8_His-AS"/>
</dbReference>
<evidence type="ECO:0000259" key="8">
    <source>
        <dbReference type="Pfam" id="PF00082"/>
    </source>
</evidence>
<dbReference type="PRINTS" id="PR00723">
    <property type="entry name" value="SUBTILISIN"/>
</dbReference>
<evidence type="ECO:0000256" key="1">
    <source>
        <dbReference type="ARBA" id="ARBA00011073"/>
    </source>
</evidence>
<dbReference type="SUPFAM" id="SSF52743">
    <property type="entry name" value="Subtilisin-like"/>
    <property type="match status" value="1"/>
</dbReference>
<dbReference type="PANTHER" id="PTHR43806:SF11">
    <property type="entry name" value="CEREVISIN-RELATED"/>
    <property type="match status" value="1"/>
</dbReference>
<reference evidence="9 10" key="1">
    <citation type="submission" date="2013-07" db="EMBL/GenBank/DDBJ databases">
        <authorList>
            <consortium name="DOE Joint Genome Institute"/>
            <person name="Reeve W."/>
            <person name="Huntemann M."/>
            <person name="Han J."/>
            <person name="Chen A."/>
            <person name="Kyrpides N."/>
            <person name="Mavromatis K."/>
            <person name="Markowitz V."/>
            <person name="Palaniappan K."/>
            <person name="Ivanova N."/>
            <person name="Schaumberg A."/>
            <person name="Pati A."/>
            <person name="Liolios K."/>
            <person name="Nordberg H.P."/>
            <person name="Cantor M.N."/>
            <person name="Hua S.X."/>
            <person name="Woyke T."/>
        </authorList>
    </citation>
    <scope>NUCLEOTIDE SEQUENCE [LARGE SCALE GENOMIC DNA]</scope>
    <source>
        <strain evidence="9 10">DSM 43889</strain>
    </source>
</reference>
<keyword evidence="3 5" id="KW-0378">Hydrolase</keyword>
<dbReference type="InterPro" id="IPR050131">
    <property type="entry name" value="Peptidase_S8_subtilisin-like"/>
</dbReference>
<dbReference type="InterPro" id="IPR023828">
    <property type="entry name" value="Peptidase_S8_Ser-AS"/>
</dbReference>
<dbReference type="PROSITE" id="PS00138">
    <property type="entry name" value="SUBTILASE_SER"/>
    <property type="match status" value="1"/>
</dbReference>
<feature type="active site" description="Charge relay system" evidence="5">
    <location>
        <position position="211"/>
    </location>
</feature>
<dbReference type="InterPro" id="IPR015500">
    <property type="entry name" value="Peptidase_S8_subtilisin-rel"/>
</dbReference>
<evidence type="ECO:0000256" key="5">
    <source>
        <dbReference type="PROSITE-ProRule" id="PRU01240"/>
    </source>
</evidence>
<dbReference type="PROSITE" id="PS00136">
    <property type="entry name" value="SUBTILASE_ASP"/>
    <property type="match status" value="1"/>
</dbReference>
<dbReference type="InterPro" id="IPR000209">
    <property type="entry name" value="Peptidase_S8/S53_dom"/>
</dbReference>